<organism evidence="5 6">
    <name type="scientific">Variovorax soli</name>
    <dbReference type="NCBI Taxonomy" id="376815"/>
    <lineage>
        <taxon>Bacteria</taxon>
        <taxon>Pseudomonadati</taxon>
        <taxon>Pseudomonadota</taxon>
        <taxon>Betaproteobacteria</taxon>
        <taxon>Burkholderiales</taxon>
        <taxon>Comamonadaceae</taxon>
        <taxon>Variovorax</taxon>
    </lineage>
</organism>
<comment type="similarity">
    <text evidence="3">Belongs to the aldehyde dehydrogenase family.</text>
</comment>
<dbReference type="EMBL" id="JAVDRF010000004">
    <property type="protein sequence ID" value="MDR6536741.1"/>
    <property type="molecule type" value="Genomic_DNA"/>
</dbReference>
<dbReference type="GO" id="GO:0016491">
    <property type="term" value="F:oxidoreductase activity"/>
    <property type="evidence" value="ECO:0007669"/>
    <property type="project" value="UniProtKB-KW"/>
</dbReference>
<feature type="active site" evidence="2">
    <location>
        <position position="262"/>
    </location>
</feature>
<dbReference type="EC" id="1.2.1.-" evidence="5"/>
<dbReference type="InterPro" id="IPR016162">
    <property type="entry name" value="Ald_DH_N"/>
</dbReference>
<dbReference type="Gene3D" id="3.40.309.10">
    <property type="entry name" value="Aldehyde Dehydrogenase, Chain A, domain 2"/>
    <property type="match status" value="1"/>
</dbReference>
<evidence type="ECO:0000256" key="2">
    <source>
        <dbReference type="PROSITE-ProRule" id="PRU10007"/>
    </source>
</evidence>
<gene>
    <name evidence="5" type="ORF">J2739_002514</name>
</gene>
<feature type="domain" description="Aldehyde dehydrogenase" evidence="4">
    <location>
        <begin position="27"/>
        <end position="493"/>
    </location>
</feature>
<dbReference type="RefSeq" id="WP_309902002.1">
    <property type="nucleotide sequence ID" value="NZ_JAVDRF010000004.1"/>
</dbReference>
<dbReference type="Pfam" id="PF00171">
    <property type="entry name" value="Aldedh"/>
    <property type="match status" value="1"/>
</dbReference>
<dbReference type="SUPFAM" id="SSF53720">
    <property type="entry name" value="ALDH-like"/>
    <property type="match status" value="1"/>
</dbReference>
<accession>A0ABU1NFC2</accession>
<comment type="caution">
    <text evidence="5">The sequence shown here is derived from an EMBL/GenBank/DDBJ whole genome shotgun (WGS) entry which is preliminary data.</text>
</comment>
<dbReference type="InterPro" id="IPR015590">
    <property type="entry name" value="Aldehyde_DH_dom"/>
</dbReference>
<dbReference type="PROSITE" id="PS00070">
    <property type="entry name" value="ALDEHYDE_DEHYDR_CYS"/>
    <property type="match status" value="1"/>
</dbReference>
<dbReference type="CDD" id="cd07116">
    <property type="entry name" value="ALDH_ACDHII-AcoD"/>
    <property type="match status" value="1"/>
</dbReference>
<dbReference type="PANTHER" id="PTHR43111">
    <property type="entry name" value="ALDEHYDE DEHYDROGENASE B-RELATED"/>
    <property type="match status" value="1"/>
</dbReference>
<evidence type="ECO:0000259" key="4">
    <source>
        <dbReference type="Pfam" id="PF00171"/>
    </source>
</evidence>
<evidence type="ECO:0000313" key="6">
    <source>
        <dbReference type="Proteomes" id="UP001184230"/>
    </source>
</evidence>
<evidence type="ECO:0000256" key="1">
    <source>
        <dbReference type="ARBA" id="ARBA00023002"/>
    </source>
</evidence>
<sequence length="506" mass="55356">MDMAEMAHLGIANPYKKQYGNYIGGAWVAPIDGQYFDNVTPVTGQAFTSIPRSNAKDVEAALDAAHKAKAAWGATSPTDRANILLKIADRMEQNLQMLAVAETLDNGKPLRETMAADLPLAVDHFRYFAACIRAQEGGISEIDHDTYAYHFHEPLGVVGQIIPWNFPILMAVWKLAPALAAGNCVVLKPAEQTPASILVLMEVVGDLLPPGVLNVVNGFGLEAGKPLASSSRIAKVAFTGETTTGRLIMQYAAQNIIPVTLELGGKSPNIFFEDVMSADDAFFDKALEGFAMFALNQGEVCTCPSRALVQESIYERFMERAIKRVEAIKQGHPLDPSTMIGAQASQEQMEKILSYIDLGKQEGAQCLIGGERNLQNGELASGYYIKPTVFKGHNKMRIFQEEIFGPVVSVTTFKTEEEALEIANDTLYGLGAGVWTRDGARAFRMGRGIQAGRVWTNCYHAYPAHAAFGGYKQSGIGRETHKMMLDHYQQTKNLLVSYSQNKLGFF</sequence>
<name>A0ABU1NFC2_9BURK</name>
<dbReference type="PANTHER" id="PTHR43111:SF1">
    <property type="entry name" value="ALDEHYDE DEHYDROGENASE B-RELATED"/>
    <property type="match status" value="1"/>
</dbReference>
<dbReference type="InterPro" id="IPR016160">
    <property type="entry name" value="Ald_DH_CS_CYS"/>
</dbReference>
<keyword evidence="6" id="KW-1185">Reference proteome</keyword>
<dbReference type="Proteomes" id="UP001184230">
    <property type="component" value="Unassembled WGS sequence"/>
</dbReference>
<evidence type="ECO:0000313" key="5">
    <source>
        <dbReference type="EMBL" id="MDR6536741.1"/>
    </source>
</evidence>
<dbReference type="Gene3D" id="3.40.605.10">
    <property type="entry name" value="Aldehyde Dehydrogenase, Chain A, domain 1"/>
    <property type="match status" value="1"/>
</dbReference>
<dbReference type="PROSITE" id="PS00687">
    <property type="entry name" value="ALDEHYDE_DEHYDR_GLU"/>
    <property type="match status" value="1"/>
</dbReference>
<dbReference type="InterPro" id="IPR016163">
    <property type="entry name" value="Ald_DH_C"/>
</dbReference>
<reference evidence="5 6" key="1">
    <citation type="submission" date="2023-07" db="EMBL/GenBank/DDBJ databases">
        <title>Sorghum-associated microbial communities from plants grown in Nebraska, USA.</title>
        <authorList>
            <person name="Schachtman D."/>
        </authorList>
    </citation>
    <scope>NUCLEOTIDE SEQUENCE [LARGE SCALE GENOMIC DNA]</scope>
    <source>
        <strain evidence="5 6">DS1781</strain>
    </source>
</reference>
<evidence type="ECO:0000256" key="3">
    <source>
        <dbReference type="RuleBase" id="RU003345"/>
    </source>
</evidence>
<keyword evidence="1 3" id="KW-0560">Oxidoreductase</keyword>
<proteinExistence type="inferred from homology"/>
<dbReference type="InterPro" id="IPR029510">
    <property type="entry name" value="Ald_DH_CS_GLU"/>
</dbReference>
<dbReference type="InterPro" id="IPR016161">
    <property type="entry name" value="Ald_DH/histidinol_DH"/>
</dbReference>
<protein>
    <submittedName>
        <fullName evidence="5">Aldehyde dehydrogenase</fullName>
        <ecNumber evidence="5">1.2.1.-</ecNumber>
    </submittedName>
</protein>